<feature type="region of interest" description="Disordered" evidence="1">
    <location>
        <begin position="1"/>
        <end position="34"/>
    </location>
</feature>
<reference evidence="2" key="1">
    <citation type="submission" date="2018-05" db="EMBL/GenBank/DDBJ databases">
        <authorList>
            <person name="Lanie J.A."/>
            <person name="Ng W.-L."/>
            <person name="Kazmierczak K.M."/>
            <person name="Andrzejewski T.M."/>
            <person name="Davidsen T.M."/>
            <person name="Wayne K.J."/>
            <person name="Tettelin H."/>
            <person name="Glass J.I."/>
            <person name="Rusch D."/>
            <person name="Podicherti R."/>
            <person name="Tsui H.-C.T."/>
            <person name="Winkler M.E."/>
        </authorList>
    </citation>
    <scope>NUCLEOTIDE SEQUENCE</scope>
</reference>
<evidence type="ECO:0000256" key="1">
    <source>
        <dbReference type="SAM" id="MobiDB-lite"/>
    </source>
</evidence>
<dbReference type="EMBL" id="UINC01214776">
    <property type="protein sequence ID" value="SVE40159.1"/>
    <property type="molecule type" value="Genomic_DNA"/>
</dbReference>
<evidence type="ECO:0000313" key="2">
    <source>
        <dbReference type="EMBL" id="SVE40159.1"/>
    </source>
</evidence>
<feature type="non-terminal residue" evidence="2">
    <location>
        <position position="115"/>
    </location>
</feature>
<protein>
    <submittedName>
        <fullName evidence="2">Uncharacterized protein</fullName>
    </submittedName>
</protein>
<gene>
    <name evidence="2" type="ORF">METZ01_LOCUS493013</name>
</gene>
<proteinExistence type="predicted"/>
<sequence length="115" mass="12860">MGKCRRKDCSNYSEPSPTETPLAPKSKEIPPEIDSGQPLGILGFYGYKTNGKEIVRRRCLLQLYVDELLTEPSASNRGYVSLLGPPKSKERVHRIIEIMEGLNVFAGGDPRIREV</sequence>
<feature type="compositionally biased region" description="Polar residues" evidence="1">
    <location>
        <begin position="10"/>
        <end position="19"/>
    </location>
</feature>
<dbReference type="AlphaFoldDB" id="A0A383D7A9"/>
<name>A0A383D7A9_9ZZZZ</name>
<organism evidence="2">
    <name type="scientific">marine metagenome</name>
    <dbReference type="NCBI Taxonomy" id="408172"/>
    <lineage>
        <taxon>unclassified sequences</taxon>
        <taxon>metagenomes</taxon>
        <taxon>ecological metagenomes</taxon>
    </lineage>
</organism>
<accession>A0A383D7A9</accession>